<sequence length="83" mass="9313">MYLIMLPVFVSGHDGHHGWLSALLSRINAATAAESELLETLQQLEGGPRLTDSNRTHTSRQETTTSDPSDSHTSRQETTRRYF</sequence>
<evidence type="ECO:0000313" key="2">
    <source>
        <dbReference type="EMBL" id="KAF0294560.1"/>
    </source>
</evidence>
<keyword evidence="3" id="KW-1185">Reference proteome</keyword>
<proteinExistence type="predicted"/>
<reference evidence="2 3" key="1">
    <citation type="submission" date="2019-07" db="EMBL/GenBank/DDBJ databases">
        <title>Draft genome assembly of a fouling barnacle, Amphibalanus amphitrite (Darwin, 1854): The first reference genome for Thecostraca.</title>
        <authorList>
            <person name="Kim W."/>
        </authorList>
    </citation>
    <scope>NUCLEOTIDE SEQUENCE [LARGE SCALE GENOMIC DNA]</scope>
    <source>
        <strain evidence="2">SNU_AA5</strain>
        <tissue evidence="2">Soma without cirri and trophi</tissue>
    </source>
</reference>
<name>A0A6A4VT23_AMPAM</name>
<evidence type="ECO:0000256" key="1">
    <source>
        <dbReference type="SAM" id="MobiDB-lite"/>
    </source>
</evidence>
<dbReference type="Proteomes" id="UP000440578">
    <property type="component" value="Unassembled WGS sequence"/>
</dbReference>
<accession>A0A6A4VT23</accession>
<feature type="compositionally biased region" description="Basic and acidic residues" evidence="1">
    <location>
        <begin position="69"/>
        <end position="83"/>
    </location>
</feature>
<comment type="caution">
    <text evidence="2">The sequence shown here is derived from an EMBL/GenBank/DDBJ whole genome shotgun (WGS) entry which is preliminary data.</text>
</comment>
<organism evidence="2 3">
    <name type="scientific">Amphibalanus amphitrite</name>
    <name type="common">Striped barnacle</name>
    <name type="synonym">Balanus amphitrite</name>
    <dbReference type="NCBI Taxonomy" id="1232801"/>
    <lineage>
        <taxon>Eukaryota</taxon>
        <taxon>Metazoa</taxon>
        <taxon>Ecdysozoa</taxon>
        <taxon>Arthropoda</taxon>
        <taxon>Crustacea</taxon>
        <taxon>Multicrustacea</taxon>
        <taxon>Cirripedia</taxon>
        <taxon>Thoracica</taxon>
        <taxon>Thoracicalcarea</taxon>
        <taxon>Balanomorpha</taxon>
        <taxon>Balanoidea</taxon>
        <taxon>Balanidae</taxon>
        <taxon>Amphibalaninae</taxon>
        <taxon>Amphibalanus</taxon>
    </lineage>
</organism>
<protein>
    <submittedName>
        <fullName evidence="2">Uncharacterized protein</fullName>
    </submittedName>
</protein>
<evidence type="ECO:0000313" key="3">
    <source>
        <dbReference type="Proteomes" id="UP000440578"/>
    </source>
</evidence>
<feature type="region of interest" description="Disordered" evidence="1">
    <location>
        <begin position="44"/>
        <end position="83"/>
    </location>
</feature>
<gene>
    <name evidence="2" type="ORF">FJT64_007774</name>
</gene>
<dbReference type="AlphaFoldDB" id="A0A6A4VT23"/>
<dbReference type="EMBL" id="VIIS01001678">
    <property type="protein sequence ID" value="KAF0294560.1"/>
    <property type="molecule type" value="Genomic_DNA"/>
</dbReference>